<name>A0AA40DI60_9PEZI</name>
<sequence>MGPSTAKPLDPPINGYETLGKYIGSSPEYAVFHGFRELYAENLLYLQAEIVYLSKELEDIRGIDRTDKQRGRGNLHQDWAKLRASDAKGDGRQLQKILELREALDKYYESVLRYEKIVNMKKPQARTLKNMLQWMLDVGDVGLVGNDWNIYADKKPQPMMTLDHTSDDEFTTWVQTTLVEIYHQILGRRIHKSPDEEHLRGTISYPVEKVGTASRFIAATIACALPTASIFGLHFVSSTTVRLGIVFATSVVFALCMACMTSAKTQEIFSATATFSAVLVVFIGTDASTA</sequence>
<feature type="domain" description="DUF6594" evidence="2">
    <location>
        <begin position="16"/>
        <end position="280"/>
    </location>
</feature>
<evidence type="ECO:0000259" key="2">
    <source>
        <dbReference type="Pfam" id="PF20237"/>
    </source>
</evidence>
<feature type="transmembrane region" description="Helical" evidence="1">
    <location>
        <begin position="268"/>
        <end position="285"/>
    </location>
</feature>
<gene>
    <name evidence="3" type="ORF">B0H67DRAFT_521535</name>
</gene>
<accession>A0AA40DI60</accession>
<evidence type="ECO:0000313" key="3">
    <source>
        <dbReference type="EMBL" id="KAK0704434.1"/>
    </source>
</evidence>
<dbReference type="AlphaFoldDB" id="A0AA40DI60"/>
<proteinExistence type="predicted"/>
<keyword evidence="1" id="KW-0812">Transmembrane</keyword>
<organism evidence="3 4">
    <name type="scientific">Lasiosphaeris hirsuta</name>
    <dbReference type="NCBI Taxonomy" id="260670"/>
    <lineage>
        <taxon>Eukaryota</taxon>
        <taxon>Fungi</taxon>
        <taxon>Dikarya</taxon>
        <taxon>Ascomycota</taxon>
        <taxon>Pezizomycotina</taxon>
        <taxon>Sordariomycetes</taxon>
        <taxon>Sordariomycetidae</taxon>
        <taxon>Sordariales</taxon>
        <taxon>Lasiosphaeriaceae</taxon>
        <taxon>Lasiosphaeris</taxon>
    </lineage>
</organism>
<feature type="transmembrane region" description="Helical" evidence="1">
    <location>
        <begin position="243"/>
        <end position="261"/>
    </location>
</feature>
<reference evidence="3" key="1">
    <citation type="submission" date="2023-06" db="EMBL/GenBank/DDBJ databases">
        <title>Genome-scale phylogeny and comparative genomics of the fungal order Sordariales.</title>
        <authorList>
            <consortium name="Lawrence Berkeley National Laboratory"/>
            <person name="Hensen N."/>
            <person name="Bonometti L."/>
            <person name="Westerberg I."/>
            <person name="Brannstrom I.O."/>
            <person name="Guillou S."/>
            <person name="Cros-Aarteil S."/>
            <person name="Calhoun S."/>
            <person name="Haridas S."/>
            <person name="Kuo A."/>
            <person name="Mondo S."/>
            <person name="Pangilinan J."/>
            <person name="Riley R."/>
            <person name="Labutti K."/>
            <person name="Andreopoulos B."/>
            <person name="Lipzen A."/>
            <person name="Chen C."/>
            <person name="Yanf M."/>
            <person name="Daum C."/>
            <person name="Ng V."/>
            <person name="Clum A."/>
            <person name="Steindorff A."/>
            <person name="Ohm R."/>
            <person name="Martin F."/>
            <person name="Silar P."/>
            <person name="Natvig D."/>
            <person name="Lalanne C."/>
            <person name="Gautier V."/>
            <person name="Ament-Velasquez S.L."/>
            <person name="Kruys A."/>
            <person name="Hutchinson M.I."/>
            <person name="Powell A.J."/>
            <person name="Barry K."/>
            <person name="Miller A.N."/>
            <person name="Grigoriev I.V."/>
            <person name="Debuchy R."/>
            <person name="Gladieux P."/>
            <person name="Thoren M.H."/>
            <person name="Johannesson H."/>
        </authorList>
    </citation>
    <scope>NUCLEOTIDE SEQUENCE</scope>
    <source>
        <strain evidence="3">SMH4607-1</strain>
    </source>
</reference>
<dbReference type="PANTHER" id="PTHR34502">
    <property type="entry name" value="DUF6594 DOMAIN-CONTAINING PROTEIN-RELATED"/>
    <property type="match status" value="1"/>
</dbReference>
<comment type="caution">
    <text evidence="3">The sequence shown here is derived from an EMBL/GenBank/DDBJ whole genome shotgun (WGS) entry which is preliminary data.</text>
</comment>
<dbReference type="Pfam" id="PF20237">
    <property type="entry name" value="DUF6594"/>
    <property type="match status" value="1"/>
</dbReference>
<dbReference type="Proteomes" id="UP001172102">
    <property type="component" value="Unassembled WGS sequence"/>
</dbReference>
<keyword evidence="1" id="KW-0472">Membrane</keyword>
<evidence type="ECO:0000256" key="1">
    <source>
        <dbReference type="SAM" id="Phobius"/>
    </source>
</evidence>
<dbReference type="InterPro" id="IPR046529">
    <property type="entry name" value="DUF6594"/>
</dbReference>
<keyword evidence="4" id="KW-1185">Reference proteome</keyword>
<keyword evidence="1" id="KW-1133">Transmembrane helix</keyword>
<evidence type="ECO:0000313" key="4">
    <source>
        <dbReference type="Proteomes" id="UP001172102"/>
    </source>
</evidence>
<protein>
    <recommendedName>
        <fullName evidence="2">DUF6594 domain-containing protein</fullName>
    </recommendedName>
</protein>
<dbReference type="PANTHER" id="PTHR34502:SF5">
    <property type="entry name" value="DUF6594 DOMAIN-CONTAINING PROTEIN"/>
    <property type="match status" value="1"/>
</dbReference>
<dbReference type="EMBL" id="JAUKUA010000007">
    <property type="protein sequence ID" value="KAK0704434.1"/>
    <property type="molecule type" value="Genomic_DNA"/>
</dbReference>